<dbReference type="Gene3D" id="2.20.25.80">
    <property type="entry name" value="WRKY domain"/>
    <property type="match status" value="1"/>
</dbReference>
<evidence type="ECO:0000256" key="6">
    <source>
        <dbReference type="SAM" id="MobiDB-lite"/>
    </source>
</evidence>
<comment type="subcellular location">
    <subcellularLocation>
        <location evidence="1">Nucleus</location>
    </subcellularLocation>
</comment>
<evidence type="ECO:0000256" key="2">
    <source>
        <dbReference type="ARBA" id="ARBA00023015"/>
    </source>
</evidence>
<feature type="region of interest" description="Disordered" evidence="6">
    <location>
        <begin position="90"/>
        <end position="117"/>
    </location>
</feature>
<keyword evidence="2" id="KW-0805">Transcription regulation</keyword>
<organism evidence="8 9">
    <name type="scientific">Urochloa decumbens</name>
    <dbReference type="NCBI Taxonomy" id="240449"/>
    <lineage>
        <taxon>Eukaryota</taxon>
        <taxon>Viridiplantae</taxon>
        <taxon>Streptophyta</taxon>
        <taxon>Embryophyta</taxon>
        <taxon>Tracheophyta</taxon>
        <taxon>Spermatophyta</taxon>
        <taxon>Magnoliopsida</taxon>
        <taxon>Liliopsida</taxon>
        <taxon>Poales</taxon>
        <taxon>Poaceae</taxon>
        <taxon>PACMAD clade</taxon>
        <taxon>Panicoideae</taxon>
        <taxon>Panicodae</taxon>
        <taxon>Paniceae</taxon>
        <taxon>Melinidinae</taxon>
        <taxon>Urochloa</taxon>
    </lineage>
</organism>
<feature type="compositionally biased region" description="Basic and acidic residues" evidence="6">
    <location>
        <begin position="97"/>
        <end position="106"/>
    </location>
</feature>
<evidence type="ECO:0000256" key="5">
    <source>
        <dbReference type="ARBA" id="ARBA00023242"/>
    </source>
</evidence>
<name>A0ABC8ZMS7_9POAL</name>
<dbReference type="SUPFAM" id="SSF118290">
    <property type="entry name" value="WRKY DNA-binding domain"/>
    <property type="match status" value="1"/>
</dbReference>
<proteinExistence type="predicted"/>
<keyword evidence="4" id="KW-0804">Transcription</keyword>
<evidence type="ECO:0000256" key="3">
    <source>
        <dbReference type="ARBA" id="ARBA00023125"/>
    </source>
</evidence>
<protein>
    <recommendedName>
        <fullName evidence="7">WRKY domain-containing protein</fullName>
    </recommendedName>
</protein>
<dbReference type="PROSITE" id="PS50811">
    <property type="entry name" value="WRKY"/>
    <property type="match status" value="1"/>
</dbReference>
<dbReference type="GO" id="GO:0005634">
    <property type="term" value="C:nucleus"/>
    <property type="evidence" value="ECO:0007669"/>
    <property type="project" value="UniProtKB-SubCell"/>
</dbReference>
<keyword evidence="3" id="KW-0238">DNA-binding</keyword>
<evidence type="ECO:0000313" key="9">
    <source>
        <dbReference type="Proteomes" id="UP001497457"/>
    </source>
</evidence>
<evidence type="ECO:0000256" key="1">
    <source>
        <dbReference type="ARBA" id="ARBA00004123"/>
    </source>
</evidence>
<reference evidence="8" key="1">
    <citation type="submission" date="2024-10" db="EMBL/GenBank/DDBJ databases">
        <authorList>
            <person name="Ryan C."/>
        </authorList>
    </citation>
    <scope>NUCLEOTIDE SEQUENCE [LARGE SCALE GENOMIC DNA]</scope>
</reference>
<dbReference type="InterPro" id="IPR036576">
    <property type="entry name" value="WRKY_dom_sf"/>
</dbReference>
<dbReference type="FunFam" id="2.20.25.80:FF:000003">
    <property type="entry name" value="WRKY transcription factor 57"/>
    <property type="match status" value="1"/>
</dbReference>
<keyword evidence="9" id="KW-1185">Reference proteome</keyword>
<dbReference type="EMBL" id="OZ075129">
    <property type="protein sequence ID" value="CAL4962967.1"/>
    <property type="molecule type" value="Genomic_DNA"/>
</dbReference>
<dbReference type="GO" id="GO:0003677">
    <property type="term" value="F:DNA binding"/>
    <property type="evidence" value="ECO:0007669"/>
    <property type="project" value="UniProtKB-KW"/>
</dbReference>
<evidence type="ECO:0000313" key="8">
    <source>
        <dbReference type="EMBL" id="CAL4962967.1"/>
    </source>
</evidence>
<accession>A0ABC8ZMS7</accession>
<dbReference type="InterPro" id="IPR003657">
    <property type="entry name" value="WRKY_dom"/>
</dbReference>
<feature type="region of interest" description="Disordered" evidence="6">
    <location>
        <begin position="227"/>
        <end position="247"/>
    </location>
</feature>
<dbReference type="SMART" id="SM00774">
    <property type="entry name" value="WRKY"/>
    <property type="match status" value="1"/>
</dbReference>
<keyword evidence="5" id="KW-0539">Nucleus</keyword>
<dbReference type="PANTHER" id="PTHR31221">
    <property type="entry name" value="WRKY TRANSCRIPTION FACTOR PROTEIN 1-RELATED"/>
    <property type="match status" value="1"/>
</dbReference>
<gene>
    <name evidence="8" type="ORF">URODEC1_LOCUS45942</name>
</gene>
<dbReference type="AlphaFoldDB" id="A0ABC8ZMS7"/>
<dbReference type="Proteomes" id="UP001497457">
    <property type="component" value="Chromosome 19rd"/>
</dbReference>
<sequence length="247" mass="26594">MSSYQALLSLSPADWIGAGEFADDSDEAAAVSSYLSLDGMNGVGEEGYVVYHPPEPQQQAAAFHAEQQKAPETLLFDTLQADYCASVVAGSTSSEGEPGKQSRTRTDASVALSSDPTDNGFVTTSAAATGDVRRVLPARKGGGSGGKIAFKTRSEVEVLDDGYRWRKYGKKLVKNSPNPRNYYRCSAEGCAVKKRVERARDDASFVITTYDGVHNHPAAPAPHHRLRDYRLFDPPPPPAQGSLARRS</sequence>
<dbReference type="PANTHER" id="PTHR31221:SF335">
    <property type="entry name" value="OS01G0584900 PROTEIN"/>
    <property type="match status" value="1"/>
</dbReference>
<evidence type="ECO:0000259" key="7">
    <source>
        <dbReference type="PROSITE" id="PS50811"/>
    </source>
</evidence>
<feature type="domain" description="WRKY" evidence="7">
    <location>
        <begin position="154"/>
        <end position="219"/>
    </location>
</feature>
<evidence type="ECO:0000256" key="4">
    <source>
        <dbReference type="ARBA" id="ARBA00023163"/>
    </source>
</evidence>
<dbReference type="InterPro" id="IPR044810">
    <property type="entry name" value="WRKY_plant"/>
</dbReference>
<dbReference type="Pfam" id="PF03106">
    <property type="entry name" value="WRKY"/>
    <property type="match status" value="1"/>
</dbReference>